<feature type="compositionally biased region" description="Basic residues" evidence="1">
    <location>
        <begin position="1"/>
        <end position="12"/>
    </location>
</feature>
<comment type="caution">
    <text evidence="2">The sequence shown here is derived from an EMBL/GenBank/DDBJ whole genome shotgun (WGS) entry which is preliminary data.</text>
</comment>
<feature type="compositionally biased region" description="Low complexity" evidence="1">
    <location>
        <begin position="21"/>
        <end position="38"/>
    </location>
</feature>
<proteinExistence type="predicted"/>
<feature type="compositionally biased region" description="Basic and acidic residues" evidence="1">
    <location>
        <begin position="77"/>
        <end position="91"/>
    </location>
</feature>
<feature type="compositionally biased region" description="Low complexity" evidence="1">
    <location>
        <begin position="50"/>
        <end position="72"/>
    </location>
</feature>
<protein>
    <submittedName>
        <fullName evidence="2">Uncharacterized protein</fullName>
    </submittedName>
</protein>
<name>A0AAE8N100_9PEZI</name>
<accession>A0AAE8N100</accession>
<feature type="region of interest" description="Disordered" evidence="1">
    <location>
        <begin position="1"/>
        <end position="95"/>
    </location>
</feature>
<keyword evidence="3" id="KW-1185">Reference proteome</keyword>
<gene>
    <name evidence="2" type="ORF">DNG_05492</name>
</gene>
<dbReference type="Proteomes" id="UP001187682">
    <property type="component" value="Unassembled WGS sequence"/>
</dbReference>
<evidence type="ECO:0000313" key="3">
    <source>
        <dbReference type="Proteomes" id="UP001187682"/>
    </source>
</evidence>
<evidence type="ECO:0000256" key="1">
    <source>
        <dbReference type="SAM" id="MobiDB-lite"/>
    </source>
</evidence>
<reference evidence="2" key="1">
    <citation type="submission" date="2018-03" db="EMBL/GenBank/DDBJ databases">
        <authorList>
            <person name="Guldener U."/>
        </authorList>
    </citation>
    <scope>NUCLEOTIDE SEQUENCE</scope>
</reference>
<sequence>MPIREKVRRALRRSGPPSPSPTHSLSTSTSASTSASSPEVKLSSRLANFSFGSPRSSRGRFSGSKASGASSRGSGGSEKRVESPDPREKPLTEANLRYQRVFGEYTMTFGASRRLSRDWETEGISPMTSRRNSLCLE</sequence>
<dbReference type="AlphaFoldDB" id="A0AAE8N100"/>
<evidence type="ECO:0000313" key="2">
    <source>
        <dbReference type="EMBL" id="SPO02817.1"/>
    </source>
</evidence>
<dbReference type="EMBL" id="ONZQ02000007">
    <property type="protein sequence ID" value="SPO02817.1"/>
    <property type="molecule type" value="Genomic_DNA"/>
</dbReference>
<organism evidence="2 3">
    <name type="scientific">Cephalotrichum gorgonifer</name>
    <dbReference type="NCBI Taxonomy" id="2041049"/>
    <lineage>
        <taxon>Eukaryota</taxon>
        <taxon>Fungi</taxon>
        <taxon>Dikarya</taxon>
        <taxon>Ascomycota</taxon>
        <taxon>Pezizomycotina</taxon>
        <taxon>Sordariomycetes</taxon>
        <taxon>Hypocreomycetidae</taxon>
        <taxon>Microascales</taxon>
        <taxon>Microascaceae</taxon>
        <taxon>Cephalotrichum</taxon>
    </lineage>
</organism>